<proteinExistence type="predicted"/>
<keyword evidence="2" id="KW-1185">Reference proteome</keyword>
<evidence type="ECO:0000313" key="2">
    <source>
        <dbReference type="Proteomes" id="UP000316921"/>
    </source>
</evidence>
<name>A0A518BEZ3_9BACT</name>
<evidence type="ECO:0000313" key="1">
    <source>
        <dbReference type="EMBL" id="QDU65558.1"/>
    </source>
</evidence>
<dbReference type="Proteomes" id="UP000316921">
    <property type="component" value="Chromosome"/>
</dbReference>
<reference evidence="1 2" key="1">
    <citation type="submission" date="2019-02" db="EMBL/GenBank/DDBJ databases">
        <title>Deep-cultivation of Planctomycetes and their phenomic and genomic characterization uncovers novel biology.</title>
        <authorList>
            <person name="Wiegand S."/>
            <person name="Jogler M."/>
            <person name="Boedeker C."/>
            <person name="Pinto D."/>
            <person name="Vollmers J."/>
            <person name="Rivas-Marin E."/>
            <person name="Kohn T."/>
            <person name="Peeters S.H."/>
            <person name="Heuer A."/>
            <person name="Rast P."/>
            <person name="Oberbeckmann S."/>
            <person name="Bunk B."/>
            <person name="Jeske O."/>
            <person name="Meyerdierks A."/>
            <person name="Storesund J.E."/>
            <person name="Kallscheuer N."/>
            <person name="Luecker S."/>
            <person name="Lage O.M."/>
            <person name="Pohl T."/>
            <person name="Merkel B.J."/>
            <person name="Hornburger P."/>
            <person name="Mueller R.-W."/>
            <person name="Bruemmer F."/>
            <person name="Labrenz M."/>
            <person name="Spormann A.M."/>
            <person name="Op den Camp H."/>
            <person name="Overmann J."/>
            <person name="Amann R."/>
            <person name="Jetten M.S.M."/>
            <person name="Mascher T."/>
            <person name="Medema M.H."/>
            <person name="Devos D.P."/>
            <person name="Kaster A.-K."/>
            <person name="Ovreas L."/>
            <person name="Rohde M."/>
            <person name="Galperin M.Y."/>
            <person name="Jogler C."/>
        </authorList>
    </citation>
    <scope>NUCLEOTIDE SEQUENCE [LARGE SCALE GENOMIC DNA]</scope>
    <source>
        <strain evidence="1 2">Pla133</strain>
    </source>
</reference>
<sequence>MALTLLLAITQVSSDSVVAATGAAYIEVLVQDQRGAAVPNAKVYVEEPNGGLTELPATSHNSPYSLVNTQWSGAIVVPWAGRALVPTLIGVDGEGIHFQEVWIDPSESQWLVAEAYRDYSEERSSAQAVTSFLQGYNALLLGDTTLHYQPQLLPDAFTAVFTEHPRGAGGMDKSGDLASVRWSSMQMQIDVALFDLNGMPIDTSATPFIIEYRQSLPVDAYGVADVRDTFKAIEAQPEGHNSWLKGWRLDSQASQWYQHTGVSFNYDVLDNSFLMSVPGLSSWTVVGDLDELGFLVGTPIDSGPVVPGNGGMGPPTPSVPEIDMTKSCTTLGEGDKACDDTYSGPTYTISKGSTFDVKVSAGISNTISAQFGLKGSGLTKFLVDIEGSLGSEFTGTLSGATTSTATMAVTTTLESGKTIAKDVLPCSKGPVKFVMVNQDHSIAGISLISVPLYPSVTYKLAQSDVCCQGVLLSSAPCCDLHEYKSVEKACGQ</sequence>
<organism evidence="1 2">
    <name type="scientific">Engelhardtia mirabilis</name>
    <dbReference type="NCBI Taxonomy" id="2528011"/>
    <lineage>
        <taxon>Bacteria</taxon>
        <taxon>Pseudomonadati</taxon>
        <taxon>Planctomycetota</taxon>
        <taxon>Planctomycetia</taxon>
        <taxon>Planctomycetia incertae sedis</taxon>
        <taxon>Engelhardtia</taxon>
    </lineage>
</organism>
<dbReference type="EMBL" id="CP036287">
    <property type="protein sequence ID" value="QDU65558.1"/>
    <property type="molecule type" value="Genomic_DNA"/>
</dbReference>
<accession>A0A518BEZ3</accession>
<dbReference type="KEGG" id="pbap:Pla133_06230"/>
<dbReference type="RefSeq" id="WP_145062298.1">
    <property type="nucleotide sequence ID" value="NZ_CP036287.1"/>
</dbReference>
<gene>
    <name evidence="1" type="ORF">Pla133_06230</name>
</gene>
<protein>
    <submittedName>
        <fullName evidence="1">Uncharacterized protein</fullName>
    </submittedName>
</protein>
<dbReference type="AlphaFoldDB" id="A0A518BEZ3"/>